<name>A0A1H1K281_9BURK</name>
<dbReference type="Proteomes" id="UP000199365">
    <property type="component" value="Unassembled WGS sequence"/>
</dbReference>
<dbReference type="STRING" id="157910.SAMN05445850_6269"/>
<evidence type="ECO:0000313" key="3">
    <source>
        <dbReference type="Proteomes" id="UP000199365"/>
    </source>
</evidence>
<dbReference type="EMBL" id="FNKX01000002">
    <property type="protein sequence ID" value="SDR56057.1"/>
    <property type="molecule type" value="Genomic_DNA"/>
</dbReference>
<evidence type="ECO:0000313" key="2">
    <source>
        <dbReference type="EMBL" id="SDR56057.1"/>
    </source>
</evidence>
<evidence type="ECO:0000256" key="1">
    <source>
        <dbReference type="SAM" id="MobiDB-lite"/>
    </source>
</evidence>
<reference evidence="3" key="1">
    <citation type="submission" date="2016-10" db="EMBL/GenBank/DDBJ databases">
        <authorList>
            <person name="Varghese N."/>
            <person name="Submissions S."/>
        </authorList>
    </citation>
    <scope>NUCLEOTIDE SEQUENCE [LARGE SCALE GENOMIC DNA]</scope>
    <source>
        <strain evidence="3">DUS833</strain>
    </source>
</reference>
<dbReference type="RefSeq" id="WP_425199428.1">
    <property type="nucleotide sequence ID" value="NZ_FNKX01000002.1"/>
</dbReference>
<proteinExistence type="predicted"/>
<protein>
    <submittedName>
        <fullName evidence="2">Uncharacterized protein</fullName>
    </submittedName>
</protein>
<feature type="region of interest" description="Disordered" evidence="1">
    <location>
        <begin position="42"/>
        <end position="65"/>
    </location>
</feature>
<organism evidence="2 3">
    <name type="scientific">Paraburkholderia tuberum</name>
    <dbReference type="NCBI Taxonomy" id="157910"/>
    <lineage>
        <taxon>Bacteria</taxon>
        <taxon>Pseudomonadati</taxon>
        <taxon>Pseudomonadota</taxon>
        <taxon>Betaproteobacteria</taxon>
        <taxon>Burkholderiales</taxon>
        <taxon>Burkholderiaceae</taxon>
        <taxon>Paraburkholderia</taxon>
    </lineage>
</organism>
<gene>
    <name evidence="2" type="ORF">SAMN05445850_6269</name>
</gene>
<sequence length="65" mass="6883">MIVQRVLSRLLALSSLQTALKALGSACLLWLAWRIARSGPPNAGNAPARPVANNHHGSVVDQNVT</sequence>
<accession>A0A1H1K281</accession>
<dbReference type="AlphaFoldDB" id="A0A1H1K281"/>
<feature type="compositionally biased region" description="Low complexity" evidence="1">
    <location>
        <begin position="42"/>
        <end position="54"/>
    </location>
</feature>
<keyword evidence="3" id="KW-1185">Reference proteome</keyword>